<keyword evidence="6" id="KW-1185">Reference proteome</keyword>
<dbReference type="Pfam" id="PF07989">
    <property type="entry name" value="Cnn_1N"/>
    <property type="match status" value="1"/>
</dbReference>
<dbReference type="InterPro" id="IPR012943">
    <property type="entry name" value="Cnn_1N"/>
</dbReference>
<keyword evidence="3" id="KW-0175">Coiled coil</keyword>
<proteinExistence type="predicted"/>
<gene>
    <name evidence="5" type="ORF">AAG570_001568</name>
</gene>
<evidence type="ECO:0000313" key="5">
    <source>
        <dbReference type="EMBL" id="KAL1123797.1"/>
    </source>
</evidence>
<evidence type="ECO:0000259" key="4">
    <source>
        <dbReference type="Pfam" id="PF07989"/>
    </source>
</evidence>
<evidence type="ECO:0000313" key="6">
    <source>
        <dbReference type="Proteomes" id="UP001558652"/>
    </source>
</evidence>
<evidence type="ECO:0000256" key="2">
    <source>
        <dbReference type="ARBA" id="ARBA00022490"/>
    </source>
</evidence>
<name>A0ABD0Y964_9HEMI</name>
<dbReference type="EMBL" id="JBFDAA010000011">
    <property type="protein sequence ID" value="KAL1123797.1"/>
    <property type="molecule type" value="Genomic_DNA"/>
</dbReference>
<dbReference type="GO" id="GO:0005737">
    <property type="term" value="C:cytoplasm"/>
    <property type="evidence" value="ECO:0007669"/>
    <property type="project" value="UniProtKB-SubCell"/>
</dbReference>
<reference evidence="5 6" key="1">
    <citation type="submission" date="2024-07" db="EMBL/GenBank/DDBJ databases">
        <title>Chromosome-level genome assembly of the water stick insect Ranatra chinensis (Heteroptera: Nepidae).</title>
        <authorList>
            <person name="Liu X."/>
        </authorList>
    </citation>
    <scope>NUCLEOTIDE SEQUENCE [LARGE SCALE GENOMIC DNA]</scope>
    <source>
        <strain evidence="5">Cailab_2021Rc</strain>
        <tissue evidence="5">Muscle</tissue>
    </source>
</reference>
<keyword evidence="2" id="KW-0963">Cytoplasm</keyword>
<dbReference type="Proteomes" id="UP001558652">
    <property type="component" value="Unassembled WGS sequence"/>
</dbReference>
<comment type="subcellular location">
    <subcellularLocation>
        <location evidence="1">Cytoplasm</location>
    </subcellularLocation>
</comment>
<dbReference type="AlphaFoldDB" id="A0ABD0Y964"/>
<evidence type="ECO:0000256" key="3">
    <source>
        <dbReference type="SAM" id="Coils"/>
    </source>
</evidence>
<accession>A0ABD0Y964</accession>
<feature type="coiled-coil region" evidence="3">
    <location>
        <begin position="1"/>
        <end position="58"/>
    </location>
</feature>
<dbReference type="InterPro" id="IPR042791">
    <property type="entry name" value="CDK5RAP2"/>
</dbReference>
<feature type="domain" description="Centrosomin N-terminal motif 1" evidence="4">
    <location>
        <begin position="1"/>
        <end position="74"/>
    </location>
</feature>
<sequence>MKDYEDELIALRSENFELKMRIYIMEEQKEMAQGPENADDLKKNTTELKSELATLKKDLAYKEDLILQAAKAMELLDSKHKEAVKDLESKAANEIEHYKSMIVHLEEVIIFSK</sequence>
<protein>
    <recommendedName>
        <fullName evidence="4">Centrosomin N-terminal motif 1 domain-containing protein</fullName>
    </recommendedName>
</protein>
<evidence type="ECO:0000256" key="1">
    <source>
        <dbReference type="ARBA" id="ARBA00004496"/>
    </source>
</evidence>
<dbReference type="PANTHER" id="PTHR46930">
    <property type="entry name" value="CDK5 REGULATORY SUBUNIT-ASSOCIATED PROTEIN 2"/>
    <property type="match status" value="1"/>
</dbReference>
<organism evidence="5 6">
    <name type="scientific">Ranatra chinensis</name>
    <dbReference type="NCBI Taxonomy" id="642074"/>
    <lineage>
        <taxon>Eukaryota</taxon>
        <taxon>Metazoa</taxon>
        <taxon>Ecdysozoa</taxon>
        <taxon>Arthropoda</taxon>
        <taxon>Hexapoda</taxon>
        <taxon>Insecta</taxon>
        <taxon>Pterygota</taxon>
        <taxon>Neoptera</taxon>
        <taxon>Paraneoptera</taxon>
        <taxon>Hemiptera</taxon>
        <taxon>Heteroptera</taxon>
        <taxon>Panheteroptera</taxon>
        <taxon>Nepomorpha</taxon>
        <taxon>Nepidae</taxon>
        <taxon>Ranatrinae</taxon>
        <taxon>Ranatra</taxon>
    </lineage>
</organism>
<comment type="caution">
    <text evidence="5">The sequence shown here is derived from an EMBL/GenBank/DDBJ whole genome shotgun (WGS) entry which is preliminary data.</text>
</comment>
<dbReference type="PANTHER" id="PTHR46930:SF1">
    <property type="entry name" value="CDK5 REGULATORY SUBUNIT-ASSOCIATED PROTEIN 2"/>
    <property type="match status" value="1"/>
</dbReference>